<comment type="caution">
    <text evidence="2">The sequence shown here is derived from an EMBL/GenBank/DDBJ whole genome shotgun (WGS) entry which is preliminary data.</text>
</comment>
<accession>A0ABV9GJM5</accession>
<dbReference type="PANTHER" id="PTHR48079:SF6">
    <property type="entry name" value="NAD(P)-BINDING DOMAIN-CONTAINING PROTEIN-RELATED"/>
    <property type="match status" value="1"/>
</dbReference>
<dbReference type="RefSeq" id="WP_376845476.1">
    <property type="nucleotide sequence ID" value="NZ_JBHSFW010000001.1"/>
</dbReference>
<dbReference type="Pfam" id="PF01370">
    <property type="entry name" value="Epimerase"/>
    <property type="match status" value="1"/>
</dbReference>
<evidence type="ECO:0000313" key="3">
    <source>
        <dbReference type="Proteomes" id="UP001596022"/>
    </source>
</evidence>
<proteinExistence type="predicted"/>
<evidence type="ECO:0000313" key="2">
    <source>
        <dbReference type="EMBL" id="MFC4618494.1"/>
    </source>
</evidence>
<name>A0ABV9GJM5_9BACL</name>
<dbReference type="Proteomes" id="UP001596022">
    <property type="component" value="Unassembled WGS sequence"/>
</dbReference>
<dbReference type="SUPFAM" id="SSF51735">
    <property type="entry name" value="NAD(P)-binding Rossmann-fold domains"/>
    <property type="match status" value="1"/>
</dbReference>
<feature type="domain" description="NAD-dependent epimerase/dehydratase" evidence="1">
    <location>
        <begin position="83"/>
        <end position="214"/>
    </location>
</feature>
<dbReference type="EMBL" id="JBHSFW010000001">
    <property type="protein sequence ID" value="MFC4618494.1"/>
    <property type="molecule type" value="Genomic_DNA"/>
</dbReference>
<reference evidence="3" key="1">
    <citation type="journal article" date="2019" name="Int. J. Syst. Evol. Microbiol.">
        <title>The Global Catalogue of Microorganisms (GCM) 10K type strain sequencing project: providing services to taxonomists for standard genome sequencing and annotation.</title>
        <authorList>
            <consortium name="The Broad Institute Genomics Platform"/>
            <consortium name="The Broad Institute Genome Sequencing Center for Infectious Disease"/>
            <person name="Wu L."/>
            <person name="Ma J."/>
        </authorList>
    </citation>
    <scope>NUCLEOTIDE SEQUENCE [LARGE SCALE GENOMIC DNA]</scope>
    <source>
        <strain evidence="3">CGMCC 1.16306</strain>
    </source>
</reference>
<organism evidence="2 3">
    <name type="scientific">Camelliibacillus cellulosilyticus</name>
    <dbReference type="NCBI Taxonomy" id="2174486"/>
    <lineage>
        <taxon>Bacteria</taxon>
        <taxon>Bacillati</taxon>
        <taxon>Bacillota</taxon>
        <taxon>Bacilli</taxon>
        <taxon>Bacillales</taxon>
        <taxon>Sporolactobacillaceae</taxon>
        <taxon>Camelliibacillus</taxon>
    </lineage>
</organism>
<dbReference type="PANTHER" id="PTHR48079">
    <property type="entry name" value="PROTEIN YEEZ"/>
    <property type="match status" value="1"/>
</dbReference>
<gene>
    <name evidence="2" type="ORF">ACFO4N_07070</name>
</gene>
<dbReference type="CDD" id="cd05265">
    <property type="entry name" value="SDR_a1"/>
    <property type="match status" value="1"/>
</dbReference>
<evidence type="ECO:0000259" key="1">
    <source>
        <dbReference type="Pfam" id="PF01370"/>
    </source>
</evidence>
<sequence length="330" mass="37583">MKILILGGTVFLGRHIVNAALKRGHEVTLFNRGNHPELFPDVEKLQGDRDGNLEPLENKTWDAVIDTSGYFPRVVRQSTELLADRVEHYTFISSISVYDDFSQADIDESAPVGRLWDETIEEVNDTTYGPLKALCEQEVVRAMPGRSLVIRPGLIVGPYDVSDRFTYWPYRMSQGGKVLAPGDPNRPIQFIDVRDLAEWTIGMVELKKTGVYNAAGPDHLLTMKGFLDGCQKVCRNQASVIWLEEDFLKRHDVGYWIELPLWIPESENMSGMLKVNIGKARSEGLTFRTLEETVQDTLAWCMNRSDDIVWRAGLDSLKEQQLLQQWVKLR</sequence>
<dbReference type="InterPro" id="IPR001509">
    <property type="entry name" value="Epimerase_deHydtase"/>
</dbReference>
<dbReference type="Gene3D" id="3.40.50.720">
    <property type="entry name" value="NAD(P)-binding Rossmann-like Domain"/>
    <property type="match status" value="1"/>
</dbReference>
<protein>
    <submittedName>
        <fullName evidence="2">SDR family oxidoreductase</fullName>
    </submittedName>
</protein>
<dbReference type="InterPro" id="IPR036291">
    <property type="entry name" value="NAD(P)-bd_dom_sf"/>
</dbReference>
<dbReference type="InterPro" id="IPR051783">
    <property type="entry name" value="NAD(P)-dependent_oxidoreduct"/>
</dbReference>
<keyword evidence="3" id="KW-1185">Reference proteome</keyword>